<evidence type="ECO:0000259" key="3">
    <source>
        <dbReference type="Pfam" id="PF14238"/>
    </source>
</evidence>
<feature type="compositionally biased region" description="Acidic residues" evidence="1">
    <location>
        <begin position="369"/>
        <end position="389"/>
    </location>
</feature>
<feature type="compositionally biased region" description="Pro residues" evidence="1">
    <location>
        <begin position="412"/>
        <end position="421"/>
    </location>
</feature>
<feature type="region of interest" description="Disordered" evidence="1">
    <location>
        <begin position="348"/>
        <end position="393"/>
    </location>
</feature>
<protein>
    <recommendedName>
        <fullName evidence="3">DUF4340 domain-containing protein</fullName>
    </recommendedName>
</protein>
<dbReference type="RefSeq" id="WP_145367276.1">
    <property type="nucleotide sequence ID" value="NZ_CP036275.1"/>
</dbReference>
<evidence type="ECO:0000313" key="5">
    <source>
        <dbReference type="Proteomes" id="UP000320496"/>
    </source>
</evidence>
<dbReference type="OrthoDB" id="241105at2"/>
<feature type="compositionally biased region" description="Basic and acidic residues" evidence="1">
    <location>
        <begin position="348"/>
        <end position="368"/>
    </location>
</feature>
<dbReference type="EMBL" id="CP036275">
    <property type="protein sequence ID" value="QDU36636.1"/>
    <property type="molecule type" value="Genomic_DNA"/>
</dbReference>
<keyword evidence="2" id="KW-0732">Signal</keyword>
<dbReference type="Proteomes" id="UP000320496">
    <property type="component" value="Chromosome"/>
</dbReference>
<evidence type="ECO:0000313" key="4">
    <source>
        <dbReference type="EMBL" id="QDU36636.1"/>
    </source>
</evidence>
<feature type="compositionally biased region" description="Acidic residues" evidence="1">
    <location>
        <begin position="441"/>
        <end position="476"/>
    </location>
</feature>
<keyword evidence="5" id="KW-1185">Reference proteome</keyword>
<feature type="compositionally biased region" description="Acidic residues" evidence="1">
    <location>
        <begin position="548"/>
        <end position="557"/>
    </location>
</feature>
<feature type="signal peptide" evidence="2">
    <location>
        <begin position="1"/>
        <end position="22"/>
    </location>
</feature>
<gene>
    <name evidence="4" type="ORF">Mal4_09240</name>
</gene>
<accession>A0A517Z2D8</accession>
<feature type="region of interest" description="Disordered" evidence="1">
    <location>
        <begin position="406"/>
        <end position="497"/>
    </location>
</feature>
<feature type="chain" id="PRO_5021748119" description="DUF4340 domain-containing protein" evidence="2">
    <location>
        <begin position="23"/>
        <end position="668"/>
    </location>
</feature>
<feature type="compositionally biased region" description="Basic and acidic residues" evidence="1">
    <location>
        <begin position="593"/>
        <end position="607"/>
    </location>
</feature>
<dbReference type="KEGG" id="mri:Mal4_09240"/>
<proteinExistence type="predicted"/>
<feature type="compositionally biased region" description="Low complexity" evidence="1">
    <location>
        <begin position="558"/>
        <end position="572"/>
    </location>
</feature>
<feature type="compositionally biased region" description="Basic and acidic residues" evidence="1">
    <location>
        <begin position="477"/>
        <end position="497"/>
    </location>
</feature>
<evidence type="ECO:0000256" key="2">
    <source>
        <dbReference type="SAM" id="SignalP"/>
    </source>
</evidence>
<name>A0A517Z2D8_9PLAN</name>
<dbReference type="Pfam" id="PF14238">
    <property type="entry name" value="DUF4340"/>
    <property type="match status" value="1"/>
</dbReference>
<dbReference type="InterPro" id="IPR025641">
    <property type="entry name" value="DUF4340"/>
</dbReference>
<sequence length="668" mass="72917" precursor="true">MINQTTRTIAFVCVAVVSVAAAAVTHVFTRPPQLAEFSDVGTEFFPEFAEPTKATALRVATYSTEKGRADVFDVEFKNGLWRIPSHHNYPADGEEQLARTATSVVGIERGALVSTSKDDHRRLGVVDPLDDSTSGPQGKGDRITLLEGDTVLVDYIIGEKKEDAENTYYVRRADEDRTYLADLDIEISTRFADWIEADLLQLERNNVVEMVADRYTVDESRGVIEKTEVNTVKRPTPTGSWTLEGLEESTEQLKTSVVNTMLTALDDMKIVGVRPKPAGLSADLKKNEGIALDLLTESDLAARGFYFHPQLGLVSDEGEFRVGTNDGVLYNMRFGSLFTGSDVEIEIGKEDGKDASKEDDTEDASAKEENEDADEAADGQEEEAEDEESGLNKSRYVFITVHFDKSLIGPEPQKPTEPTPPVDAGSDDETGKPDEQASSDSDVEASAEEENADADADEAESETDAGDTDGNADEAEDAKPDPQAEYEAAKQKYEQDLKAYESAQAEYERKLEEGRDRVKELNDRFADWYYVISADLFEDLSVKREDLVEPAEPEEAEAANTPATPAFPGGPAMTTEPATRNESAPDPPASDSADDKDAPEKPEEKPADSPQPDSDSKPAETEEPESDEAKPDESPVQEEPASSDEEPATPEPEASDSPEPATEPEDES</sequence>
<feature type="region of interest" description="Disordered" evidence="1">
    <location>
        <begin position="547"/>
        <end position="668"/>
    </location>
</feature>
<feature type="compositionally biased region" description="Acidic residues" evidence="1">
    <location>
        <begin position="641"/>
        <end position="668"/>
    </location>
</feature>
<reference evidence="4 5" key="1">
    <citation type="submission" date="2019-02" db="EMBL/GenBank/DDBJ databases">
        <title>Deep-cultivation of Planctomycetes and their phenomic and genomic characterization uncovers novel biology.</title>
        <authorList>
            <person name="Wiegand S."/>
            <person name="Jogler M."/>
            <person name="Boedeker C."/>
            <person name="Pinto D."/>
            <person name="Vollmers J."/>
            <person name="Rivas-Marin E."/>
            <person name="Kohn T."/>
            <person name="Peeters S.H."/>
            <person name="Heuer A."/>
            <person name="Rast P."/>
            <person name="Oberbeckmann S."/>
            <person name="Bunk B."/>
            <person name="Jeske O."/>
            <person name="Meyerdierks A."/>
            <person name="Storesund J.E."/>
            <person name="Kallscheuer N."/>
            <person name="Luecker S."/>
            <person name="Lage O.M."/>
            <person name="Pohl T."/>
            <person name="Merkel B.J."/>
            <person name="Hornburger P."/>
            <person name="Mueller R.-W."/>
            <person name="Bruemmer F."/>
            <person name="Labrenz M."/>
            <person name="Spormann A.M."/>
            <person name="Op den Camp H."/>
            <person name="Overmann J."/>
            <person name="Amann R."/>
            <person name="Jetten M.S.M."/>
            <person name="Mascher T."/>
            <person name="Medema M.H."/>
            <person name="Devos D.P."/>
            <person name="Kaster A.-K."/>
            <person name="Ovreas L."/>
            <person name="Rohde M."/>
            <person name="Galperin M.Y."/>
            <person name="Jogler C."/>
        </authorList>
    </citation>
    <scope>NUCLEOTIDE SEQUENCE [LARGE SCALE GENOMIC DNA]</scope>
    <source>
        <strain evidence="4 5">Mal4</strain>
    </source>
</reference>
<feature type="domain" description="DUF4340" evidence="3">
    <location>
        <begin position="81"/>
        <end position="281"/>
    </location>
</feature>
<dbReference type="AlphaFoldDB" id="A0A517Z2D8"/>
<organism evidence="4 5">
    <name type="scientific">Maioricimonas rarisocia</name>
    <dbReference type="NCBI Taxonomy" id="2528026"/>
    <lineage>
        <taxon>Bacteria</taxon>
        <taxon>Pseudomonadati</taxon>
        <taxon>Planctomycetota</taxon>
        <taxon>Planctomycetia</taxon>
        <taxon>Planctomycetales</taxon>
        <taxon>Planctomycetaceae</taxon>
        <taxon>Maioricimonas</taxon>
    </lineage>
</organism>
<evidence type="ECO:0000256" key="1">
    <source>
        <dbReference type="SAM" id="MobiDB-lite"/>
    </source>
</evidence>